<dbReference type="RefSeq" id="WP_353980824.1">
    <property type="nucleotide sequence ID" value="NZ_CP159578.1"/>
</dbReference>
<dbReference type="AlphaFoldDB" id="A0AB74U748"/>
<evidence type="ECO:0000313" key="3">
    <source>
        <dbReference type="EMBL" id="XCJ79966.1"/>
    </source>
</evidence>
<accession>A0AB74U748</accession>
<feature type="signal peptide" evidence="2">
    <location>
        <begin position="1"/>
        <end position="17"/>
    </location>
</feature>
<protein>
    <recommendedName>
        <fullName evidence="4">Prepilin-type cleavage/methylation domain-containing protein</fullName>
    </recommendedName>
</protein>
<feature type="region of interest" description="Disordered" evidence="1">
    <location>
        <begin position="56"/>
        <end position="75"/>
    </location>
</feature>
<keyword evidence="2" id="KW-0732">Signal</keyword>
<gene>
    <name evidence="3" type="ORF">ABV408_01990</name>
</gene>
<evidence type="ECO:0000256" key="2">
    <source>
        <dbReference type="SAM" id="SignalP"/>
    </source>
</evidence>
<sequence length="145" mass="15045">MSLIFLLLLAIVAAALAETLATQNRLGVAHQQARVLFQSLHGVLDAASHEQAALRAQSQSAQPGTPQAWQGSHPTLPTGDRLGVELLRAAHTCLVPGYSSGSCLPLELDASGTRGASEVNARQVLGLRIETVDVTSGGDGRAGIF</sequence>
<evidence type="ECO:0000256" key="1">
    <source>
        <dbReference type="SAM" id="MobiDB-lite"/>
    </source>
</evidence>
<proteinExistence type="predicted"/>
<feature type="chain" id="PRO_5044490183" description="Prepilin-type cleavage/methylation domain-containing protein" evidence="2">
    <location>
        <begin position="18"/>
        <end position="145"/>
    </location>
</feature>
<dbReference type="EMBL" id="CP159578">
    <property type="protein sequence ID" value="XCJ79966.1"/>
    <property type="molecule type" value="Genomic_DNA"/>
</dbReference>
<organism evidence="3">
    <name type="scientific">Salinicola endophyticus</name>
    <dbReference type="NCBI Taxonomy" id="1949083"/>
    <lineage>
        <taxon>Bacteria</taxon>
        <taxon>Pseudomonadati</taxon>
        <taxon>Pseudomonadota</taxon>
        <taxon>Gammaproteobacteria</taxon>
        <taxon>Oceanospirillales</taxon>
        <taxon>Halomonadaceae</taxon>
        <taxon>Salinicola</taxon>
    </lineage>
</organism>
<feature type="compositionally biased region" description="Polar residues" evidence="1">
    <location>
        <begin position="63"/>
        <end position="75"/>
    </location>
</feature>
<evidence type="ECO:0008006" key="4">
    <source>
        <dbReference type="Google" id="ProtNLM"/>
    </source>
</evidence>
<name>A0AB74U748_9GAMM</name>
<reference evidence="3" key="1">
    <citation type="submission" date="2024-06" db="EMBL/GenBank/DDBJ databases">
        <title>Complete genome of Salinicola endophyticus HNIBRBA4755.</title>
        <authorList>
            <person name="Shin S.Y."/>
            <person name="Kang H."/>
            <person name="Song J."/>
        </authorList>
    </citation>
    <scope>NUCLEOTIDE SEQUENCE</scope>
    <source>
        <strain evidence="3">HNIBRBA4755</strain>
    </source>
</reference>